<dbReference type="Gene3D" id="3.30.70.1290">
    <property type="entry name" value="Transposase IS200-like"/>
    <property type="match status" value="1"/>
</dbReference>
<evidence type="ECO:0000256" key="1">
    <source>
        <dbReference type="SAM" id="MobiDB-lite"/>
    </source>
</evidence>
<proteinExistence type="predicted"/>
<name>A0A0F8VQV7_9ZZZZ</name>
<comment type="caution">
    <text evidence="3">The sequence shown here is derived from an EMBL/GenBank/DDBJ whole genome shotgun (WGS) entry which is preliminary data.</text>
</comment>
<gene>
    <name evidence="3" type="ORF">LCGC14_3162710</name>
</gene>
<dbReference type="InterPro" id="IPR002686">
    <property type="entry name" value="Transposase_17"/>
</dbReference>
<evidence type="ECO:0000313" key="3">
    <source>
        <dbReference type="EMBL" id="KKK46692.1"/>
    </source>
</evidence>
<accession>A0A0F8VQV7</accession>
<dbReference type="EMBL" id="LAZR01069953">
    <property type="protein sequence ID" value="KKK46692.1"/>
    <property type="molecule type" value="Genomic_DNA"/>
</dbReference>
<dbReference type="GO" id="GO:0003677">
    <property type="term" value="F:DNA binding"/>
    <property type="evidence" value="ECO:0007669"/>
    <property type="project" value="InterPro"/>
</dbReference>
<evidence type="ECO:0000259" key="2">
    <source>
        <dbReference type="SMART" id="SM01321"/>
    </source>
</evidence>
<dbReference type="InterPro" id="IPR036515">
    <property type="entry name" value="Transposase_17_sf"/>
</dbReference>
<sequence length="171" mass="19911">DGRRSNPHQPLGGFYDRASDALKHSLLTFTRADIPTVADAFAEAIAEHRYTCYACAIMPDHVHLLIRKHRHTYEKMIESLQRRARLRLCELSRRPADHPVWATGGWSVFLDRPDDIRRTVRYIDDNPLKLNRSRQRWPFVTPYDGWPLHPGHHPNSPYARRLRGNGQSRAS</sequence>
<dbReference type="SUPFAM" id="SSF143422">
    <property type="entry name" value="Transposase IS200-like"/>
    <property type="match status" value="1"/>
</dbReference>
<feature type="domain" description="Transposase IS200-like" evidence="2">
    <location>
        <begin position="18"/>
        <end position="126"/>
    </location>
</feature>
<dbReference type="GO" id="GO:0006313">
    <property type="term" value="P:DNA transposition"/>
    <property type="evidence" value="ECO:0007669"/>
    <property type="project" value="InterPro"/>
</dbReference>
<feature type="region of interest" description="Disordered" evidence="1">
    <location>
        <begin position="151"/>
        <end position="171"/>
    </location>
</feature>
<feature type="non-terminal residue" evidence="3">
    <location>
        <position position="1"/>
    </location>
</feature>
<protein>
    <recommendedName>
        <fullName evidence="2">Transposase IS200-like domain-containing protein</fullName>
    </recommendedName>
</protein>
<organism evidence="3">
    <name type="scientific">marine sediment metagenome</name>
    <dbReference type="NCBI Taxonomy" id="412755"/>
    <lineage>
        <taxon>unclassified sequences</taxon>
        <taxon>metagenomes</taxon>
        <taxon>ecological metagenomes</taxon>
    </lineage>
</organism>
<dbReference type="AlphaFoldDB" id="A0A0F8VQV7"/>
<dbReference type="GO" id="GO:0004803">
    <property type="term" value="F:transposase activity"/>
    <property type="evidence" value="ECO:0007669"/>
    <property type="project" value="InterPro"/>
</dbReference>
<dbReference type="SMART" id="SM01321">
    <property type="entry name" value="Y1_Tnp"/>
    <property type="match status" value="1"/>
</dbReference>
<reference evidence="3" key="1">
    <citation type="journal article" date="2015" name="Nature">
        <title>Complex archaea that bridge the gap between prokaryotes and eukaryotes.</title>
        <authorList>
            <person name="Spang A."/>
            <person name="Saw J.H."/>
            <person name="Jorgensen S.L."/>
            <person name="Zaremba-Niedzwiedzka K."/>
            <person name="Martijn J."/>
            <person name="Lind A.E."/>
            <person name="van Eijk R."/>
            <person name="Schleper C."/>
            <person name="Guy L."/>
            <person name="Ettema T.J."/>
        </authorList>
    </citation>
    <scope>NUCLEOTIDE SEQUENCE</scope>
</reference>